<organism evidence="2 3">
    <name type="scientific">Phyllachora maydis</name>
    <dbReference type="NCBI Taxonomy" id="1825666"/>
    <lineage>
        <taxon>Eukaryota</taxon>
        <taxon>Fungi</taxon>
        <taxon>Dikarya</taxon>
        <taxon>Ascomycota</taxon>
        <taxon>Pezizomycotina</taxon>
        <taxon>Sordariomycetes</taxon>
        <taxon>Sordariomycetidae</taxon>
        <taxon>Phyllachorales</taxon>
        <taxon>Phyllachoraceae</taxon>
        <taxon>Phyllachora</taxon>
    </lineage>
</organism>
<dbReference type="EMBL" id="JAQQPM010000001">
    <property type="protein sequence ID" value="KAK2067731.1"/>
    <property type="molecule type" value="Genomic_DNA"/>
</dbReference>
<reference evidence="2" key="1">
    <citation type="journal article" date="2023" name="Mol. Plant Microbe Interact.">
        <title>Elucidating the Obligate Nature and Biological Capacity of an Invasive Fungal Corn Pathogen.</title>
        <authorList>
            <person name="MacCready J.S."/>
            <person name="Roggenkamp E.M."/>
            <person name="Gdanetz K."/>
            <person name="Chilvers M.I."/>
        </authorList>
    </citation>
    <scope>NUCLEOTIDE SEQUENCE</scope>
    <source>
        <strain evidence="2">PM02</strain>
    </source>
</reference>
<dbReference type="Gene3D" id="2.60.40.640">
    <property type="match status" value="1"/>
</dbReference>
<proteinExistence type="predicted"/>
<protein>
    <submittedName>
        <fullName evidence="2">Uncharacterized protein</fullName>
    </submittedName>
</protein>
<evidence type="ECO:0000256" key="1">
    <source>
        <dbReference type="SAM" id="MobiDB-lite"/>
    </source>
</evidence>
<comment type="caution">
    <text evidence="2">The sequence shown here is derived from an EMBL/GenBank/DDBJ whole genome shotgun (WGS) entry which is preliminary data.</text>
</comment>
<dbReference type="InterPro" id="IPR014752">
    <property type="entry name" value="Arrestin-like_C"/>
</dbReference>
<dbReference type="InterPro" id="IPR039634">
    <property type="entry name" value="Bul1-like"/>
</dbReference>
<evidence type="ECO:0000313" key="3">
    <source>
        <dbReference type="Proteomes" id="UP001217918"/>
    </source>
</evidence>
<keyword evidence="3" id="KW-1185">Reference proteome</keyword>
<name>A0AAD9HYE8_9PEZI</name>
<evidence type="ECO:0000313" key="2">
    <source>
        <dbReference type="EMBL" id="KAK2067731.1"/>
    </source>
</evidence>
<dbReference type="PANTHER" id="PTHR31904">
    <property type="entry name" value="BYPASS OF STOP CODON PROTEIN 5-RELATED"/>
    <property type="match status" value="1"/>
</dbReference>
<dbReference type="PANTHER" id="PTHR31904:SF1">
    <property type="entry name" value="BYPASS OF STOP CODON PROTEIN 5-RELATED"/>
    <property type="match status" value="1"/>
</dbReference>
<accession>A0AAD9HYE8</accession>
<feature type="region of interest" description="Disordered" evidence="1">
    <location>
        <begin position="331"/>
        <end position="353"/>
    </location>
</feature>
<dbReference type="Proteomes" id="UP001217918">
    <property type="component" value="Unassembled WGS sequence"/>
</dbReference>
<gene>
    <name evidence="2" type="ORF">P8C59_001444</name>
</gene>
<dbReference type="AlphaFoldDB" id="A0AAD9HYE8"/>
<sequence>MSPSDEMFLPGRCHLRTTAEKKPALPKSSMQIDIFHHYSAKVYTSSSSVTGIVAITTRRDVHFDAIHVLLLGLTTTRVEGANSPSLVSHAFLKLSMPPASYAAFPTLKAGVPYKFPFHFVIPDQLTLNGCNHGIVHGIVGDRLREQHLRLPPSVGGFEKDDLAPLMAEVKYSVLARVLRRPEPNGKLVKIMESSRRIQVLPVSFTDDPIDPSPQDKLYRTAKAKTLRRNLLAGKLGRLTARAPQQPGPVYVATDGRAASETAAEVILEFEPSVQGVGPPNLSGVSGKVVAHTFYSGAMVACFPDRADWMRHGVTEQRGAFATSVALPSVADGTRGQQRRWEKSCSSPPSSSSSPALLLHTMTLRLPVRLPTAKKTFIPTFHSCIASRVYTLQVAITMSAAGSAGSTTLTLSLPLQVAVEGPAAGADAEQLPSFETAVEGAAADEYLRPRTLQASASLPGYEDVVRATEVVV</sequence>
<feature type="compositionally biased region" description="Low complexity" evidence="1">
    <location>
        <begin position="343"/>
        <end position="353"/>
    </location>
</feature>